<dbReference type="Proteomes" id="UP000590647">
    <property type="component" value="Unassembled WGS sequence"/>
</dbReference>
<dbReference type="EMBL" id="JACHNE010000001">
    <property type="protein sequence ID" value="MBB5798695.1"/>
    <property type="molecule type" value="Genomic_DNA"/>
</dbReference>
<accession>A0A7W9HAJ9</accession>
<comment type="caution">
    <text evidence="2">The sequence shown here is derived from an EMBL/GenBank/DDBJ whole genome shotgun (WGS) entry which is preliminary data.</text>
</comment>
<reference evidence="2 3" key="1">
    <citation type="submission" date="2020-08" db="EMBL/GenBank/DDBJ databases">
        <title>Sequencing the genomes of 1000 actinobacteria strains.</title>
        <authorList>
            <person name="Klenk H.-P."/>
        </authorList>
    </citation>
    <scope>NUCLEOTIDE SEQUENCE [LARGE SCALE GENOMIC DNA]</scope>
    <source>
        <strain evidence="2 3">DSM 40084</strain>
    </source>
</reference>
<dbReference type="AlphaFoldDB" id="A0A7W9HAJ9"/>
<keyword evidence="3" id="KW-1185">Reference proteome</keyword>
<proteinExistence type="predicted"/>
<feature type="region of interest" description="Disordered" evidence="1">
    <location>
        <begin position="35"/>
        <end position="123"/>
    </location>
</feature>
<sequence length="150" mass="16403">MPVVFSGVVRPVGGDTVDGQQRPVEDHERLATRRLDGSSQIRRAGRKDLDGFGHVPVRRSGSDVKTGGELGVGVSAPQMGQYEQGLPTRWEPAPPRSSLARSRDQQVGQEPQGGAGQVDTRWVDKHMRLRLGRLLLVDNPSTRSFTPSRT</sequence>
<protein>
    <submittedName>
        <fullName evidence="2">Uncharacterized protein</fullName>
    </submittedName>
</protein>
<evidence type="ECO:0000313" key="3">
    <source>
        <dbReference type="Proteomes" id="UP000590647"/>
    </source>
</evidence>
<gene>
    <name evidence="2" type="ORF">HDA41_006659</name>
</gene>
<name>A0A7W9HAJ9_9ACTN</name>
<evidence type="ECO:0000313" key="2">
    <source>
        <dbReference type="EMBL" id="MBB5798695.1"/>
    </source>
</evidence>
<organism evidence="2 3">
    <name type="scientific">Streptomyces caelestis</name>
    <dbReference type="NCBI Taxonomy" id="36816"/>
    <lineage>
        <taxon>Bacteria</taxon>
        <taxon>Bacillati</taxon>
        <taxon>Actinomycetota</taxon>
        <taxon>Actinomycetes</taxon>
        <taxon>Kitasatosporales</taxon>
        <taxon>Streptomycetaceae</taxon>
        <taxon>Streptomyces</taxon>
    </lineage>
</organism>
<evidence type="ECO:0000256" key="1">
    <source>
        <dbReference type="SAM" id="MobiDB-lite"/>
    </source>
</evidence>